<sequence>MRIAKDTVVTLSYRVSDSDGTIVDEGAEPIIYLHGGYGGLFPRLEEALEGKESGHELCIKLQPEDAFGEYDAELVSVEDASLFPENVVVGMQFERVMDGNQDEAVLFSVTDVADGKVVVDGNHPLAGMALVFDCTVTDIRAASEEELEHGHPHFPGHHHH</sequence>
<evidence type="ECO:0000256" key="9">
    <source>
        <dbReference type="PROSITE-ProRule" id="PRU00277"/>
    </source>
</evidence>
<dbReference type="GO" id="GO:0003755">
    <property type="term" value="F:peptidyl-prolyl cis-trans isomerase activity"/>
    <property type="evidence" value="ECO:0007669"/>
    <property type="project" value="UniProtKB-KW"/>
</dbReference>
<feature type="domain" description="PPIase FKBP-type" evidence="10">
    <location>
        <begin position="6"/>
        <end position="92"/>
    </location>
</feature>
<dbReference type="PATRIC" id="fig|1244869.3.peg.3210"/>
<evidence type="ECO:0000313" key="12">
    <source>
        <dbReference type="Proteomes" id="UP000011744"/>
    </source>
</evidence>
<evidence type="ECO:0000256" key="1">
    <source>
        <dbReference type="ARBA" id="ARBA00000971"/>
    </source>
</evidence>
<evidence type="ECO:0000256" key="5">
    <source>
        <dbReference type="ARBA" id="ARBA00023110"/>
    </source>
</evidence>
<dbReference type="InterPro" id="IPR001179">
    <property type="entry name" value="PPIase_FKBP_dom"/>
</dbReference>
<dbReference type="EMBL" id="AONQ01000048">
    <property type="protein sequence ID" value="EME68901.1"/>
    <property type="molecule type" value="Genomic_DNA"/>
</dbReference>
<dbReference type="PANTHER" id="PTHR47861:SF3">
    <property type="entry name" value="FKBP-TYPE PEPTIDYL-PROLYL CIS-TRANS ISOMERASE SLYD"/>
    <property type="match status" value="1"/>
</dbReference>
<keyword evidence="12" id="KW-1185">Reference proteome</keyword>
<name>M2Y761_9PROT</name>
<comment type="caution">
    <text evidence="11">The sequence shown here is derived from an EMBL/GenBank/DDBJ whole genome shotgun (WGS) entry which is preliminary data.</text>
</comment>
<dbReference type="GO" id="GO:0042026">
    <property type="term" value="P:protein refolding"/>
    <property type="evidence" value="ECO:0007669"/>
    <property type="project" value="UniProtKB-ARBA"/>
</dbReference>
<comment type="subcellular location">
    <subcellularLocation>
        <location evidence="2">Cytoplasm</location>
    </subcellularLocation>
</comment>
<keyword evidence="5 9" id="KW-0697">Rotamase</keyword>
<comment type="similarity">
    <text evidence="3">Belongs to the FKBP-type PPIase family.</text>
</comment>
<evidence type="ECO:0000256" key="2">
    <source>
        <dbReference type="ARBA" id="ARBA00004496"/>
    </source>
</evidence>
<evidence type="ECO:0000313" key="11">
    <source>
        <dbReference type="EMBL" id="EME68901.1"/>
    </source>
</evidence>
<dbReference type="PANTHER" id="PTHR47861">
    <property type="entry name" value="FKBP-TYPE PEPTIDYL-PROLYL CIS-TRANS ISOMERASE SLYD"/>
    <property type="match status" value="1"/>
</dbReference>
<dbReference type="STRING" id="1244869.H261_16009"/>
<evidence type="ECO:0000256" key="7">
    <source>
        <dbReference type="ARBA" id="ARBA00023235"/>
    </source>
</evidence>
<dbReference type="PROSITE" id="PS50059">
    <property type="entry name" value="FKBP_PPIASE"/>
    <property type="match status" value="1"/>
</dbReference>
<evidence type="ECO:0000259" key="10">
    <source>
        <dbReference type="PROSITE" id="PS50059"/>
    </source>
</evidence>
<evidence type="ECO:0000256" key="3">
    <source>
        <dbReference type="ARBA" id="ARBA00006577"/>
    </source>
</evidence>
<comment type="catalytic activity">
    <reaction evidence="1 9">
        <text>[protein]-peptidylproline (omega=180) = [protein]-peptidylproline (omega=0)</text>
        <dbReference type="Rhea" id="RHEA:16237"/>
        <dbReference type="Rhea" id="RHEA-COMP:10747"/>
        <dbReference type="Rhea" id="RHEA-COMP:10748"/>
        <dbReference type="ChEBI" id="CHEBI:83833"/>
        <dbReference type="ChEBI" id="CHEBI:83834"/>
        <dbReference type="EC" id="5.2.1.8"/>
    </reaction>
</comment>
<keyword evidence="7 9" id="KW-0413">Isomerase</keyword>
<evidence type="ECO:0000256" key="8">
    <source>
        <dbReference type="ARBA" id="ARBA00037071"/>
    </source>
</evidence>
<dbReference type="eggNOG" id="COG1047">
    <property type="taxonomic scope" value="Bacteria"/>
</dbReference>
<dbReference type="InterPro" id="IPR046357">
    <property type="entry name" value="PPIase_dom_sf"/>
</dbReference>
<evidence type="ECO:0000256" key="6">
    <source>
        <dbReference type="ARBA" id="ARBA00023186"/>
    </source>
</evidence>
<organism evidence="11 12">
    <name type="scientific">Paramagnetospirillum caucaseum</name>
    <dbReference type="NCBI Taxonomy" id="1244869"/>
    <lineage>
        <taxon>Bacteria</taxon>
        <taxon>Pseudomonadati</taxon>
        <taxon>Pseudomonadota</taxon>
        <taxon>Alphaproteobacteria</taxon>
        <taxon>Rhodospirillales</taxon>
        <taxon>Magnetospirillaceae</taxon>
        <taxon>Paramagnetospirillum</taxon>
    </lineage>
</organism>
<comment type="function">
    <text evidence="8">Also involved in hydrogenase metallocenter assembly, probably by participating in the nickel insertion step. This function in hydrogenase biosynthesis requires chaperone activity and the presence of the metal-binding domain, but not PPIase activity.</text>
</comment>
<dbReference type="Gene3D" id="3.10.50.40">
    <property type="match status" value="1"/>
</dbReference>
<dbReference type="SUPFAM" id="SSF54534">
    <property type="entry name" value="FKBP-like"/>
    <property type="match status" value="1"/>
</dbReference>
<dbReference type="OrthoDB" id="9808891at2"/>
<dbReference type="GO" id="GO:0005737">
    <property type="term" value="C:cytoplasm"/>
    <property type="evidence" value="ECO:0007669"/>
    <property type="project" value="UniProtKB-SubCell"/>
</dbReference>
<keyword evidence="6" id="KW-0143">Chaperone</keyword>
<keyword evidence="4" id="KW-0963">Cytoplasm</keyword>
<reference evidence="11 12" key="1">
    <citation type="journal article" date="2014" name="Genome Announc.">
        <title>Draft Genome Sequence of Magnetospirillum sp. Strain SO-1, a Freshwater Magnetotactic Bacterium Isolated from the Ol'khovka River, Russia.</title>
        <authorList>
            <person name="Grouzdev D.S."/>
            <person name="Dziuba M.V."/>
            <person name="Sukhacheva M.S."/>
            <person name="Mardanov A.V."/>
            <person name="Beletskiy A.V."/>
            <person name="Kuznetsov B.B."/>
            <person name="Skryabin K.G."/>
        </authorList>
    </citation>
    <scope>NUCLEOTIDE SEQUENCE [LARGE SCALE GENOMIC DNA]</scope>
    <source>
        <strain evidence="11 12">SO-1</strain>
    </source>
</reference>
<dbReference type="EC" id="5.2.1.8" evidence="9"/>
<dbReference type="RefSeq" id="WP_008619417.1">
    <property type="nucleotide sequence ID" value="NZ_AONQ01000048.1"/>
</dbReference>
<dbReference type="Proteomes" id="UP000011744">
    <property type="component" value="Unassembled WGS sequence"/>
</dbReference>
<evidence type="ECO:0000256" key="4">
    <source>
        <dbReference type="ARBA" id="ARBA00022490"/>
    </source>
</evidence>
<gene>
    <name evidence="11" type="ORF">H261_16009</name>
</gene>
<accession>M2Y761</accession>
<dbReference type="AlphaFoldDB" id="M2Y761"/>
<proteinExistence type="inferred from homology"/>
<protein>
    <recommendedName>
        <fullName evidence="9">peptidylprolyl isomerase</fullName>
        <ecNumber evidence="9">5.2.1.8</ecNumber>
    </recommendedName>
</protein>